<dbReference type="InterPro" id="IPR028082">
    <property type="entry name" value="Peripla_BP_I"/>
</dbReference>
<gene>
    <name evidence="2" type="ORF">C8D85_0739</name>
</gene>
<sequence length="611" mass="68190">MSLFRSRIIPLSFVTLSLIGCGAIETSMPDQGSTKTVAEQLGDLSDYQYAIAQAQAQSSPQAAAPFYFAAAKALFLDEQYLEARSLLESHVISISNSSQFEGMLLMSDIALALDTPLLALQMLGQASQLNVAQRLENNTELLQHRARVMASLDNWPNAVKDYMQLSLQLPVDAQLNNQEDLWFAIQNLTDNEVTYLQVSSNLPLLDEWLNVSNILRDQSMTVEQQVQAFKRWQSAHASHPAAINPPRDFQIMASLEDHMPSSVAVLLPMSKELKVASEAILDGLLQQYYANAEVQPALHLIDTDRYANFADAYAAASSTGAETIIGPLRKQNVSQLPHLVTDIPTVALNQLEINTLTPNLYHFSLNVKDDIRELIAFAKKEGAENSAILTTQPTWALRQGDQFKEIAQEEDLPVLTSLSYEDTPTGRANAVKQLLQVDESEARIRRIRQWTNQDIESTPRARQDLDYVYYVGKLEDAKQIRPLLNFYFADDIPMLASQTIHDRSPSSTTKNEDIERIVFSELPAILEQQSRGGSSQPLVLQRLTALGNDSYLIAKRLALFTNVRSAKVSAKTGIITLDNNGMFNRRPNVVTYKQGALIDAKESYFTHKETE</sequence>
<keyword evidence="3" id="KW-1185">Reference proteome</keyword>
<dbReference type="PANTHER" id="PTHR38038:SF1">
    <property type="entry name" value="PENICILLIN-BINDING PROTEIN ACTIVATOR LPOA"/>
    <property type="match status" value="1"/>
</dbReference>
<organism evidence="2 3">
    <name type="scientific">Marinomonas communis</name>
    <dbReference type="NCBI Taxonomy" id="28254"/>
    <lineage>
        <taxon>Bacteria</taxon>
        <taxon>Pseudomonadati</taxon>
        <taxon>Pseudomonadota</taxon>
        <taxon>Gammaproteobacteria</taxon>
        <taxon>Oceanospirillales</taxon>
        <taxon>Oceanospirillaceae</taxon>
        <taxon>Marinomonas</taxon>
    </lineage>
</organism>
<dbReference type="GO" id="GO:0031241">
    <property type="term" value="C:periplasmic side of cell outer membrane"/>
    <property type="evidence" value="ECO:0007669"/>
    <property type="project" value="TreeGrafter"/>
</dbReference>
<dbReference type="InterPro" id="IPR007443">
    <property type="entry name" value="LpoA"/>
</dbReference>
<protein>
    <recommendedName>
        <fullName evidence="4">Penicillin-binding protein activator</fullName>
    </recommendedName>
</protein>
<dbReference type="GO" id="GO:0030234">
    <property type="term" value="F:enzyme regulator activity"/>
    <property type="evidence" value="ECO:0007669"/>
    <property type="project" value="TreeGrafter"/>
</dbReference>
<evidence type="ECO:0000313" key="3">
    <source>
        <dbReference type="Proteomes" id="UP000295729"/>
    </source>
</evidence>
<evidence type="ECO:0008006" key="4">
    <source>
        <dbReference type="Google" id="ProtNLM"/>
    </source>
</evidence>
<dbReference type="EMBL" id="SNZA01000001">
    <property type="protein sequence ID" value="TDR15375.1"/>
    <property type="molecule type" value="Genomic_DNA"/>
</dbReference>
<proteinExistence type="predicted"/>
<keyword evidence="1" id="KW-0472">Membrane</keyword>
<dbReference type="OrthoDB" id="6708821at2"/>
<reference evidence="2 3" key="1">
    <citation type="submission" date="2019-03" db="EMBL/GenBank/DDBJ databases">
        <title>Genomic Encyclopedia of Type Strains, Phase IV (KMG-IV): sequencing the most valuable type-strain genomes for metagenomic binning, comparative biology and taxonomic classification.</title>
        <authorList>
            <person name="Goeker M."/>
        </authorList>
    </citation>
    <scope>NUCLEOTIDE SEQUENCE [LARGE SCALE GENOMIC DNA]</scope>
    <source>
        <strain evidence="2 3">DSM 5604</strain>
    </source>
</reference>
<dbReference type="PANTHER" id="PTHR38038">
    <property type="entry name" value="PENICILLIN-BINDING PROTEIN ACTIVATOR LPOA"/>
    <property type="match status" value="1"/>
</dbReference>
<evidence type="ECO:0000313" key="2">
    <source>
        <dbReference type="EMBL" id="TDR15375.1"/>
    </source>
</evidence>
<dbReference type="CDD" id="cd06339">
    <property type="entry name" value="PBP1_YraM_LppC_lipoprotein-like"/>
    <property type="match status" value="1"/>
</dbReference>
<dbReference type="RefSeq" id="WP_133559993.1">
    <property type="nucleotide sequence ID" value="NZ_SNZA01000001.1"/>
</dbReference>
<name>A0A4R6X8E4_9GAMM</name>
<accession>A0A4R6X8E4</accession>
<evidence type="ECO:0000256" key="1">
    <source>
        <dbReference type="ARBA" id="ARBA00023136"/>
    </source>
</evidence>
<dbReference type="AlphaFoldDB" id="A0A4R6X8E4"/>
<dbReference type="Gene3D" id="3.40.50.2300">
    <property type="match status" value="2"/>
</dbReference>
<comment type="caution">
    <text evidence="2">The sequence shown here is derived from an EMBL/GenBank/DDBJ whole genome shotgun (WGS) entry which is preliminary data.</text>
</comment>
<dbReference type="Pfam" id="PF04348">
    <property type="entry name" value="LppC"/>
    <property type="match status" value="1"/>
</dbReference>
<dbReference type="Gene3D" id="1.25.40.650">
    <property type="match status" value="1"/>
</dbReference>
<dbReference type="PROSITE" id="PS51257">
    <property type="entry name" value="PROKAR_LIPOPROTEIN"/>
    <property type="match status" value="1"/>
</dbReference>
<dbReference type="SUPFAM" id="SSF53822">
    <property type="entry name" value="Periplasmic binding protein-like I"/>
    <property type="match status" value="1"/>
</dbReference>
<dbReference type="GO" id="GO:0009252">
    <property type="term" value="P:peptidoglycan biosynthetic process"/>
    <property type="evidence" value="ECO:0007669"/>
    <property type="project" value="TreeGrafter"/>
</dbReference>
<dbReference type="Proteomes" id="UP000295729">
    <property type="component" value="Unassembled WGS sequence"/>
</dbReference>